<protein>
    <submittedName>
        <fullName evidence="1">Uncharacterized protein</fullName>
    </submittedName>
</protein>
<dbReference type="AlphaFoldDB" id="A0A6J4HIH9"/>
<evidence type="ECO:0000313" key="1">
    <source>
        <dbReference type="EMBL" id="CAA9224590.1"/>
    </source>
</evidence>
<name>A0A6J4HIH9_9CHLR</name>
<sequence length="57" mass="6046">MGAGVHRSRSSSTARSGDPVLRFHGFTSFTPYTGIFTALSVWPWMAGAGVRSARAST</sequence>
<reference evidence="1" key="1">
    <citation type="submission" date="2020-02" db="EMBL/GenBank/DDBJ databases">
        <authorList>
            <person name="Meier V. D."/>
        </authorList>
    </citation>
    <scope>NUCLEOTIDE SEQUENCE</scope>
    <source>
        <strain evidence="1">AVDCRST_MAG26</strain>
    </source>
</reference>
<accession>A0A6J4HIH9</accession>
<proteinExistence type="predicted"/>
<organism evidence="1">
    <name type="scientific">uncultured Chloroflexia bacterium</name>
    <dbReference type="NCBI Taxonomy" id="1672391"/>
    <lineage>
        <taxon>Bacteria</taxon>
        <taxon>Bacillati</taxon>
        <taxon>Chloroflexota</taxon>
        <taxon>Chloroflexia</taxon>
        <taxon>environmental samples</taxon>
    </lineage>
</organism>
<gene>
    <name evidence="1" type="ORF">AVDCRST_MAG26-686</name>
</gene>
<dbReference type="EMBL" id="CADCTK010000172">
    <property type="protein sequence ID" value="CAA9224590.1"/>
    <property type="molecule type" value="Genomic_DNA"/>
</dbReference>